<sequence>MNKKDQIKLITGHAGRLLRSRFGKGPEVLGVALDDRSVVLHFKGFLNPMEDVLLAEKEEKTLRYARELMMKSLVPELQTFFEEALGFRQTKVFYDWNLDDASGVIVALFEQELSTVRDYEGKEEVHRQTVEVLTKTQAKPSTIESWWVDPRTLLIFRRGIAILLEKELNNLGYTDVMKTAKRKVEKRLLWQDARYGRAVRRPLQDLYIDWDFDRDDSIIVCRFDV</sequence>
<dbReference type="Pfam" id="PF10057">
    <property type="entry name" value="MpsC"/>
    <property type="match status" value="1"/>
</dbReference>
<dbReference type="InterPro" id="IPR018745">
    <property type="entry name" value="MpsC"/>
</dbReference>
<evidence type="ECO:0000313" key="2">
    <source>
        <dbReference type="EMBL" id="NGZ75185.1"/>
    </source>
</evidence>
<accession>A0ABX0F3W7</accession>
<protein>
    <submittedName>
        <fullName evidence="2">DUF2294 family protein</fullName>
    </submittedName>
</protein>
<reference evidence="2 3" key="1">
    <citation type="submission" date="2020-01" db="EMBL/GenBank/DDBJ databases">
        <title>Polyphasic characterisation and genomic insights into a novel alkali tolerant bacterium VR-M41.</title>
        <authorList>
            <person name="Vemuluri V.R."/>
        </authorList>
    </citation>
    <scope>NUCLEOTIDE SEQUENCE [LARGE SCALE GENOMIC DNA]</scope>
    <source>
        <strain evidence="2 3">VR-M41</strain>
    </source>
</reference>
<keyword evidence="3" id="KW-1185">Reference proteome</keyword>
<evidence type="ECO:0000313" key="3">
    <source>
        <dbReference type="Proteomes" id="UP000800303"/>
    </source>
</evidence>
<evidence type="ECO:0000259" key="1">
    <source>
        <dbReference type="Pfam" id="PF10057"/>
    </source>
</evidence>
<proteinExistence type="predicted"/>
<feature type="domain" description="Na+-translocating membrane potential-generating system MpsC" evidence="1">
    <location>
        <begin position="15"/>
        <end position="111"/>
    </location>
</feature>
<dbReference type="Proteomes" id="UP000800303">
    <property type="component" value="Unassembled WGS sequence"/>
</dbReference>
<gene>
    <name evidence="2" type="ORF">GYN08_07630</name>
</gene>
<name>A0ABX0F3W7_9BACL</name>
<organism evidence="2 3">
    <name type="scientific">Saccharibacillus alkalitolerans</name>
    <dbReference type="NCBI Taxonomy" id="2705290"/>
    <lineage>
        <taxon>Bacteria</taxon>
        <taxon>Bacillati</taxon>
        <taxon>Bacillota</taxon>
        <taxon>Bacilli</taxon>
        <taxon>Bacillales</taxon>
        <taxon>Paenibacillaceae</taxon>
        <taxon>Saccharibacillus</taxon>
    </lineage>
</organism>
<comment type="caution">
    <text evidence="2">The sequence shown here is derived from an EMBL/GenBank/DDBJ whole genome shotgun (WGS) entry which is preliminary data.</text>
</comment>
<dbReference type="EMBL" id="JAAFGS010000002">
    <property type="protein sequence ID" value="NGZ75185.1"/>
    <property type="molecule type" value="Genomic_DNA"/>
</dbReference>